<evidence type="ECO:0000259" key="6">
    <source>
        <dbReference type="Pfam" id="PF07731"/>
    </source>
</evidence>
<dbReference type="CDD" id="cd13884">
    <property type="entry name" value="CuRO_2_tcLCC_insect_like"/>
    <property type="match status" value="1"/>
</dbReference>
<evidence type="ECO:0000259" key="5">
    <source>
        <dbReference type="Pfam" id="PF00394"/>
    </source>
</evidence>
<dbReference type="CDD" id="cd13905">
    <property type="entry name" value="CuRO_3_tcLLC2_insect_like"/>
    <property type="match status" value="1"/>
</dbReference>
<dbReference type="InterPro" id="IPR011707">
    <property type="entry name" value="Cu-oxidase-like_N"/>
</dbReference>
<feature type="domain" description="Plastocyanin-like" evidence="7">
    <location>
        <begin position="13"/>
        <end position="122"/>
    </location>
</feature>
<organism evidence="8 9">
    <name type="scientific">Nicrophorus vespilloides</name>
    <name type="common">Boreal carrion beetle</name>
    <dbReference type="NCBI Taxonomy" id="110193"/>
    <lineage>
        <taxon>Eukaryota</taxon>
        <taxon>Metazoa</taxon>
        <taxon>Ecdysozoa</taxon>
        <taxon>Arthropoda</taxon>
        <taxon>Hexapoda</taxon>
        <taxon>Insecta</taxon>
        <taxon>Pterygota</taxon>
        <taxon>Neoptera</taxon>
        <taxon>Endopterygota</taxon>
        <taxon>Coleoptera</taxon>
        <taxon>Polyphaga</taxon>
        <taxon>Staphyliniformia</taxon>
        <taxon>Silphidae</taxon>
        <taxon>Nicrophorinae</taxon>
        <taxon>Nicrophorus</taxon>
    </lineage>
</organism>
<dbReference type="RefSeq" id="XP_017770698.1">
    <property type="nucleotide sequence ID" value="XM_017915209.1"/>
</dbReference>
<comment type="similarity">
    <text evidence="1">Belongs to the multicopper oxidase family.</text>
</comment>
<evidence type="ECO:0000256" key="1">
    <source>
        <dbReference type="ARBA" id="ARBA00010609"/>
    </source>
</evidence>
<dbReference type="PROSITE" id="PS00080">
    <property type="entry name" value="MULTICOPPER_OXIDASE2"/>
    <property type="match status" value="1"/>
</dbReference>
<dbReference type="Proteomes" id="UP000695000">
    <property type="component" value="Unplaced"/>
</dbReference>
<gene>
    <name evidence="9" type="primary">LOC108558327</name>
</gene>
<keyword evidence="8" id="KW-1185">Reference proteome</keyword>
<keyword evidence="2" id="KW-0479">Metal-binding</keyword>
<feature type="domain" description="Plastocyanin-like" evidence="5">
    <location>
        <begin position="165"/>
        <end position="280"/>
    </location>
</feature>
<dbReference type="PANTHER" id="PTHR11709">
    <property type="entry name" value="MULTI-COPPER OXIDASE"/>
    <property type="match status" value="1"/>
</dbReference>
<evidence type="ECO:0000256" key="4">
    <source>
        <dbReference type="ARBA" id="ARBA00023008"/>
    </source>
</evidence>
<dbReference type="SUPFAM" id="SSF49503">
    <property type="entry name" value="Cupredoxins"/>
    <property type="match status" value="3"/>
</dbReference>
<dbReference type="InterPro" id="IPR008972">
    <property type="entry name" value="Cupredoxin"/>
</dbReference>
<dbReference type="InterPro" id="IPR045087">
    <property type="entry name" value="Cu-oxidase_fam"/>
</dbReference>
<dbReference type="Pfam" id="PF00394">
    <property type="entry name" value="Cu-oxidase"/>
    <property type="match status" value="1"/>
</dbReference>
<accession>A0ABM1M7Z8</accession>
<dbReference type="CDD" id="cd13858">
    <property type="entry name" value="CuRO_1_tcLCC2_insect_like"/>
    <property type="match status" value="1"/>
</dbReference>
<dbReference type="Pfam" id="PF07731">
    <property type="entry name" value="Cu-oxidase_2"/>
    <property type="match status" value="1"/>
</dbReference>
<evidence type="ECO:0000256" key="2">
    <source>
        <dbReference type="ARBA" id="ARBA00022723"/>
    </source>
</evidence>
<feature type="domain" description="Plastocyanin-like" evidence="6">
    <location>
        <begin position="395"/>
        <end position="521"/>
    </location>
</feature>
<evidence type="ECO:0000259" key="7">
    <source>
        <dbReference type="Pfam" id="PF07732"/>
    </source>
</evidence>
<proteinExistence type="inferred from homology"/>
<dbReference type="InterPro" id="IPR001117">
    <property type="entry name" value="Cu-oxidase_2nd"/>
</dbReference>
<dbReference type="GeneID" id="108558327"/>
<keyword evidence="3" id="KW-0560">Oxidoreductase</keyword>
<name>A0ABM1M7Z8_NICVS</name>
<protein>
    <submittedName>
        <fullName evidence="9">Laccase-1-like</fullName>
    </submittedName>
</protein>
<dbReference type="InterPro" id="IPR011706">
    <property type="entry name" value="Cu-oxidase_C"/>
</dbReference>
<dbReference type="Gene3D" id="2.60.40.420">
    <property type="entry name" value="Cupredoxins - blue copper proteins"/>
    <property type="match status" value="3"/>
</dbReference>
<sequence length="538" mass="61011">MNYADCFSYGCIPADGANHLVTVYNRMMPGPQIEVCIYDTVIVRVHNELGDVATSIHWHGMHQRYTNYMDGVPFITQCPVHPNNVFQYRFEAFPSGTHWYHSHIGNQRVNGAYGALIVREPNQDNVQRSLYDVDSSDHVIVLLEINERSPDVLFYEEYRLRQFPENVVTAVLVNRFGWDENNAIPPARFNVQRGLRYRFRFVNGGFRVCPIKITIDNHNMTVISSDGYDTTPYTVQTLYINNGERFDIVVTANQDGGTFWMRFLGLMDCENKEGRAILRYVTDPNAPEPAILPEPTTNATANAGMIMNCINVPNDVPNCWDMSKVKSAVSSSRYCGIPSFKYFFNLDTIRYALPEFAGPMDDVLTAPVVNNISFVFPSTPLNQEYQPQIFCNGCNNAAGPRICQCTHVVQIPLYSLVELIIVDEGSVFDLSHPFHLHGYEFVVIGQDRLGTNTTFQQVRDLDNRGLLKRNCTNPVRKDTVSIPDGGYVIIRFYADNPGYWLTHCHVEHHMEVGMGFVLQTGPNLIPPLNFPRCGNYLG</sequence>
<dbReference type="Pfam" id="PF07732">
    <property type="entry name" value="Cu-oxidase_3"/>
    <property type="match status" value="1"/>
</dbReference>
<reference evidence="9" key="1">
    <citation type="submission" date="2025-08" db="UniProtKB">
        <authorList>
            <consortium name="RefSeq"/>
        </authorList>
    </citation>
    <scope>IDENTIFICATION</scope>
    <source>
        <tissue evidence="9">Whole Larva</tissue>
    </source>
</reference>
<keyword evidence="4" id="KW-0186">Copper</keyword>
<evidence type="ECO:0000256" key="3">
    <source>
        <dbReference type="ARBA" id="ARBA00023002"/>
    </source>
</evidence>
<evidence type="ECO:0000313" key="9">
    <source>
        <dbReference type="RefSeq" id="XP_017770698.1"/>
    </source>
</evidence>
<dbReference type="InterPro" id="IPR002355">
    <property type="entry name" value="Cu_oxidase_Cu_BS"/>
</dbReference>
<evidence type="ECO:0000313" key="8">
    <source>
        <dbReference type="Proteomes" id="UP000695000"/>
    </source>
</evidence>
<dbReference type="PANTHER" id="PTHR11709:SF394">
    <property type="entry name" value="FI03373P-RELATED"/>
    <property type="match status" value="1"/>
</dbReference>